<protein>
    <submittedName>
        <fullName evidence="1">Uncharacterized protein</fullName>
    </submittedName>
</protein>
<reference evidence="1 2" key="1">
    <citation type="submission" date="2019-07" db="EMBL/GenBank/DDBJ databases">
        <authorList>
            <person name="Jastrzebski P J."/>
            <person name="Paukszto L."/>
            <person name="Jastrzebski P J."/>
        </authorList>
    </citation>
    <scope>NUCLEOTIDE SEQUENCE [LARGE SCALE GENOMIC DNA]</scope>
    <source>
        <strain evidence="1 2">WMS-il1</strain>
    </source>
</reference>
<organism evidence="1 2">
    <name type="scientific">Hymenolepis diminuta</name>
    <name type="common">Rat tapeworm</name>
    <dbReference type="NCBI Taxonomy" id="6216"/>
    <lineage>
        <taxon>Eukaryota</taxon>
        <taxon>Metazoa</taxon>
        <taxon>Spiralia</taxon>
        <taxon>Lophotrochozoa</taxon>
        <taxon>Platyhelminthes</taxon>
        <taxon>Cestoda</taxon>
        <taxon>Eucestoda</taxon>
        <taxon>Cyclophyllidea</taxon>
        <taxon>Hymenolepididae</taxon>
        <taxon>Hymenolepis</taxon>
    </lineage>
</organism>
<proteinExistence type="predicted"/>
<name>A0A564YZ82_HYMDI</name>
<dbReference type="AlphaFoldDB" id="A0A564YZ82"/>
<gene>
    <name evidence="1" type="ORF">WMSIL1_LOCUS11028</name>
</gene>
<evidence type="ECO:0000313" key="2">
    <source>
        <dbReference type="Proteomes" id="UP000321570"/>
    </source>
</evidence>
<dbReference type="EMBL" id="CABIJS010000507">
    <property type="protein sequence ID" value="VUZ52535.1"/>
    <property type="molecule type" value="Genomic_DNA"/>
</dbReference>
<sequence>MRQITEWSIRHSERGREGERESYSLLPDVRLFHPCQKREGCVLPSKSQAPPHWSLVELEETMFISTLRSCRRGDRVIEELEEVRSGNGVT</sequence>
<evidence type="ECO:0000313" key="1">
    <source>
        <dbReference type="EMBL" id="VUZ52535.1"/>
    </source>
</evidence>
<feature type="non-terminal residue" evidence="1">
    <location>
        <position position="90"/>
    </location>
</feature>
<accession>A0A564YZ82</accession>
<keyword evidence="2" id="KW-1185">Reference proteome</keyword>
<dbReference type="Proteomes" id="UP000321570">
    <property type="component" value="Unassembled WGS sequence"/>
</dbReference>